<protein>
    <submittedName>
        <fullName evidence="1">Uncharacterized protein</fullName>
    </submittedName>
</protein>
<comment type="caution">
    <text evidence="1">The sequence shown here is derived from an EMBL/GenBank/DDBJ whole genome shotgun (WGS) entry which is preliminary data.</text>
</comment>
<reference evidence="1 2" key="1">
    <citation type="journal article" date="2024" name="G3 (Bethesda)">
        <title>Genome assembly of Hibiscus sabdariffa L. provides insights into metabolisms of medicinal natural products.</title>
        <authorList>
            <person name="Kim T."/>
        </authorList>
    </citation>
    <scope>NUCLEOTIDE SEQUENCE [LARGE SCALE GENOMIC DNA]</scope>
    <source>
        <strain evidence="1">TK-2024</strain>
        <tissue evidence="1">Old leaves</tissue>
    </source>
</reference>
<evidence type="ECO:0000313" key="2">
    <source>
        <dbReference type="Proteomes" id="UP001396334"/>
    </source>
</evidence>
<accession>A0ABR2AB59</accession>
<organism evidence="1 2">
    <name type="scientific">Hibiscus sabdariffa</name>
    <name type="common">roselle</name>
    <dbReference type="NCBI Taxonomy" id="183260"/>
    <lineage>
        <taxon>Eukaryota</taxon>
        <taxon>Viridiplantae</taxon>
        <taxon>Streptophyta</taxon>
        <taxon>Embryophyta</taxon>
        <taxon>Tracheophyta</taxon>
        <taxon>Spermatophyta</taxon>
        <taxon>Magnoliopsida</taxon>
        <taxon>eudicotyledons</taxon>
        <taxon>Gunneridae</taxon>
        <taxon>Pentapetalae</taxon>
        <taxon>rosids</taxon>
        <taxon>malvids</taxon>
        <taxon>Malvales</taxon>
        <taxon>Malvaceae</taxon>
        <taxon>Malvoideae</taxon>
        <taxon>Hibiscus</taxon>
    </lineage>
</organism>
<proteinExistence type="predicted"/>
<keyword evidence="2" id="KW-1185">Reference proteome</keyword>
<name>A0ABR2AB59_9ROSI</name>
<sequence length="70" mass="8782">MEAEGQQKKVRTLTFRCYFRHHILSLQFYLATKKKEKVYWVYCFFPKIELRMKYRIRHHLNQQKGLEFVV</sequence>
<dbReference type="EMBL" id="JBBPBN010000286">
    <property type="protein sequence ID" value="KAK8490320.1"/>
    <property type="molecule type" value="Genomic_DNA"/>
</dbReference>
<gene>
    <name evidence="1" type="ORF">V6N11_045231</name>
</gene>
<evidence type="ECO:0000313" key="1">
    <source>
        <dbReference type="EMBL" id="KAK8490320.1"/>
    </source>
</evidence>
<dbReference type="Proteomes" id="UP001396334">
    <property type="component" value="Unassembled WGS sequence"/>
</dbReference>